<evidence type="ECO:0000256" key="1">
    <source>
        <dbReference type="SAM" id="MobiDB-lite"/>
    </source>
</evidence>
<dbReference type="HOGENOM" id="CLU_2400794_0_0_1"/>
<evidence type="ECO:0000313" key="2">
    <source>
        <dbReference type="EMBL" id="EDU43385.1"/>
    </source>
</evidence>
<dbReference type="Proteomes" id="UP000001471">
    <property type="component" value="Unassembled WGS sequence"/>
</dbReference>
<proteinExistence type="predicted"/>
<gene>
    <name evidence="2" type="ORF">PTRG_10334</name>
</gene>
<dbReference type="STRING" id="426418.B2WJI8"/>
<feature type="region of interest" description="Disordered" evidence="1">
    <location>
        <begin position="1"/>
        <end position="34"/>
    </location>
</feature>
<reference evidence="3" key="1">
    <citation type="journal article" date="2013" name="G3 (Bethesda)">
        <title>Comparative genomics of a plant-pathogenic fungus, Pyrenophora tritici-repentis, reveals transduplication and the impact of repeat elements on pathogenicity and population divergence.</title>
        <authorList>
            <person name="Manning V.A."/>
            <person name="Pandelova I."/>
            <person name="Dhillon B."/>
            <person name="Wilhelm L.J."/>
            <person name="Goodwin S.B."/>
            <person name="Berlin A.M."/>
            <person name="Figueroa M."/>
            <person name="Freitag M."/>
            <person name="Hane J.K."/>
            <person name="Henrissat B."/>
            <person name="Holman W.H."/>
            <person name="Kodira C.D."/>
            <person name="Martin J."/>
            <person name="Oliver R.P."/>
            <person name="Robbertse B."/>
            <person name="Schackwitz W."/>
            <person name="Schwartz D.C."/>
            <person name="Spatafora J.W."/>
            <person name="Turgeon B.G."/>
            <person name="Yandava C."/>
            <person name="Young S."/>
            <person name="Zhou S."/>
            <person name="Zeng Q."/>
            <person name="Grigoriev I.V."/>
            <person name="Ma L.-J."/>
            <person name="Ciuffetti L.M."/>
        </authorList>
    </citation>
    <scope>NUCLEOTIDE SEQUENCE [LARGE SCALE GENOMIC DNA]</scope>
    <source>
        <strain evidence="3">Pt-1C-BFP</strain>
    </source>
</reference>
<accession>B2WJI8</accession>
<dbReference type="InParanoid" id="B2WJI8"/>
<dbReference type="AlphaFoldDB" id="B2WJI8"/>
<dbReference type="EMBL" id="DS231627">
    <property type="protein sequence ID" value="EDU43385.1"/>
    <property type="molecule type" value="Genomic_DNA"/>
</dbReference>
<sequence length="93" mass="10072">MDFTHMQTPPPTRDASSRRGPPQGAANGAGTPATVIHRTPVQVPSSETFFDQTPFGFGNLQYTSDMMQLSGLDPMSASLMPQSRLFWDPSNDG</sequence>
<dbReference type="OrthoDB" id="436852at2759"/>
<protein>
    <submittedName>
        <fullName evidence="2">Uncharacterized protein</fullName>
    </submittedName>
</protein>
<organism evidence="2 3">
    <name type="scientific">Pyrenophora tritici-repentis (strain Pt-1C-BFP)</name>
    <name type="common">Wheat tan spot fungus</name>
    <name type="synonym">Drechslera tritici-repentis</name>
    <dbReference type="NCBI Taxonomy" id="426418"/>
    <lineage>
        <taxon>Eukaryota</taxon>
        <taxon>Fungi</taxon>
        <taxon>Dikarya</taxon>
        <taxon>Ascomycota</taxon>
        <taxon>Pezizomycotina</taxon>
        <taxon>Dothideomycetes</taxon>
        <taxon>Pleosporomycetidae</taxon>
        <taxon>Pleosporales</taxon>
        <taxon>Pleosporineae</taxon>
        <taxon>Pleosporaceae</taxon>
        <taxon>Pyrenophora</taxon>
    </lineage>
</organism>
<name>B2WJI8_PYRTR</name>
<evidence type="ECO:0000313" key="3">
    <source>
        <dbReference type="Proteomes" id="UP000001471"/>
    </source>
</evidence>